<dbReference type="Proteomes" id="UP001220022">
    <property type="component" value="Unassembled WGS sequence"/>
</dbReference>
<dbReference type="SUPFAM" id="SSF48452">
    <property type="entry name" value="TPR-like"/>
    <property type="match status" value="1"/>
</dbReference>
<dbReference type="Pfam" id="PF13374">
    <property type="entry name" value="TPR_10"/>
    <property type="match status" value="2"/>
</dbReference>
<dbReference type="InterPro" id="IPR011990">
    <property type="entry name" value="TPR-like_helical_dom_sf"/>
</dbReference>
<accession>A0ABT5ZBK4</accession>
<dbReference type="Gene3D" id="1.25.40.10">
    <property type="entry name" value="Tetratricopeptide repeat domain"/>
    <property type="match status" value="1"/>
</dbReference>
<dbReference type="RefSeq" id="WP_275822204.1">
    <property type="nucleotide sequence ID" value="NZ_BAAANM010000042.1"/>
</dbReference>
<comment type="caution">
    <text evidence="1">The sequence shown here is derived from an EMBL/GenBank/DDBJ whole genome shotgun (WGS) entry which is preliminary data.</text>
</comment>
<evidence type="ECO:0000313" key="2">
    <source>
        <dbReference type="Proteomes" id="UP001220022"/>
    </source>
</evidence>
<sequence length="350" mass="38267">MPPTGDTTPWRVAEVAALRGDGLTARRHRELPAKVVEEVRTEGRPDAHSVLETARTVVALRQLSLRHPSAATVLSACAMLAPDPFPLRACVPALPAERKSGRLPRTRAAVAEALATLDRYALAQARDGSLTLYPLTRVLLRGRSRRSYVDSHVPSVTDAEVRALLIAAAPGQVSDPATWPTWARLLPHLLAVDPAVLSDSRAHDVAREACWYAMDRGDHCRALGRLDELHRIWSRELGLDHPDTWRTMTYLARAADAAGDPTRACSLAEDVFARRRRVLGADHPDTLLAAHGLASRWATAGRQRDALRLAEDVLARRTRLLGPGHPDTVAVRETAAVIKDTLNSRAESRP</sequence>
<dbReference type="PANTHER" id="PTHR46082">
    <property type="entry name" value="ATP/GTP-BINDING PROTEIN-RELATED"/>
    <property type="match status" value="1"/>
</dbReference>
<dbReference type="PANTHER" id="PTHR46082:SF6">
    <property type="entry name" value="AAA+ ATPASE DOMAIN-CONTAINING PROTEIN-RELATED"/>
    <property type="match status" value="1"/>
</dbReference>
<protein>
    <submittedName>
        <fullName evidence="1">Tetratricopeptide repeat protein</fullName>
    </submittedName>
</protein>
<name>A0ABT5ZBK4_9ACTN</name>
<keyword evidence="2" id="KW-1185">Reference proteome</keyword>
<dbReference type="InterPro" id="IPR053137">
    <property type="entry name" value="NLR-like"/>
</dbReference>
<organism evidence="1 2">
    <name type="scientific">Streptantibioticus ferralitis</name>
    <dbReference type="NCBI Taxonomy" id="236510"/>
    <lineage>
        <taxon>Bacteria</taxon>
        <taxon>Bacillati</taxon>
        <taxon>Actinomycetota</taxon>
        <taxon>Actinomycetes</taxon>
        <taxon>Kitasatosporales</taxon>
        <taxon>Streptomycetaceae</taxon>
        <taxon>Streptantibioticus</taxon>
    </lineage>
</organism>
<proteinExistence type="predicted"/>
<gene>
    <name evidence="1" type="ORF">P2L57_36455</name>
</gene>
<evidence type="ECO:0000313" key="1">
    <source>
        <dbReference type="EMBL" id="MDF2261017.1"/>
    </source>
</evidence>
<reference evidence="1 2" key="1">
    <citation type="submission" date="2023-03" db="EMBL/GenBank/DDBJ databases">
        <title>Draft genome sequence of type strain Streptomyces ferralitis JCM 14344.</title>
        <authorList>
            <person name="Klaysubun C."/>
            <person name="Duangmal K."/>
        </authorList>
    </citation>
    <scope>NUCLEOTIDE SEQUENCE [LARGE SCALE GENOMIC DNA]</scope>
    <source>
        <strain evidence="1 2">JCM 14344</strain>
    </source>
</reference>
<dbReference type="EMBL" id="JARHTQ010000045">
    <property type="protein sequence ID" value="MDF2261017.1"/>
    <property type="molecule type" value="Genomic_DNA"/>
</dbReference>